<reference evidence="1" key="2">
    <citation type="submission" date="2025-08" db="UniProtKB">
        <authorList>
            <consortium name="Ensembl"/>
        </authorList>
    </citation>
    <scope>IDENTIFICATION</scope>
</reference>
<evidence type="ECO:0008006" key="3">
    <source>
        <dbReference type="Google" id="ProtNLM"/>
    </source>
</evidence>
<reference evidence="1" key="3">
    <citation type="submission" date="2025-09" db="UniProtKB">
        <authorList>
            <consortium name="Ensembl"/>
        </authorList>
    </citation>
    <scope>IDENTIFICATION</scope>
</reference>
<sequence>IYSPTNGFVYCFACKLFSNDQKNRFGNVGFQDWKHADRALSMHENSECHCCAMVTLTTRMDAEGCIDKCLVTQYRAEKQYWRDVLSCVLNVVRFLAERGLAFCSENEILGSPFLGQHINKHGNMGRSHASYLSSTICEEFIALLGEKVF</sequence>
<dbReference type="eggNOG" id="ENOG502QV0C">
    <property type="taxonomic scope" value="Eukaryota"/>
</dbReference>
<dbReference type="InParanoid" id="H3BDS2"/>
<dbReference type="HOGENOM" id="CLU_147086_0_0_1"/>
<reference evidence="2" key="1">
    <citation type="submission" date="2011-08" db="EMBL/GenBank/DDBJ databases">
        <title>The draft genome of Latimeria chalumnae.</title>
        <authorList>
            <person name="Di Palma F."/>
            <person name="Alfoldi J."/>
            <person name="Johnson J."/>
            <person name="Berlin A."/>
            <person name="Gnerre S."/>
            <person name="Jaffe D."/>
            <person name="MacCallum I."/>
            <person name="Young S."/>
            <person name="Walker B.J."/>
            <person name="Lander E."/>
            <person name="Lindblad-Toh K."/>
        </authorList>
    </citation>
    <scope>NUCLEOTIDE SEQUENCE [LARGE SCALE GENOMIC DNA]</scope>
    <source>
        <strain evidence="2">Wild caught</strain>
    </source>
</reference>
<evidence type="ECO:0000313" key="2">
    <source>
        <dbReference type="Proteomes" id="UP000008672"/>
    </source>
</evidence>
<accession>H3BDS2</accession>
<dbReference type="Proteomes" id="UP000008672">
    <property type="component" value="Unassembled WGS sequence"/>
</dbReference>
<proteinExistence type="predicted"/>
<dbReference type="PANTHER" id="PTHR45749:SF23">
    <property type="entry name" value="ZINC FINGER MYM-TYPE PROTEIN 1-LIKE"/>
    <property type="match status" value="1"/>
</dbReference>
<name>H3BDS2_LATCH</name>
<dbReference type="STRING" id="7897.ENSLACP00000020043"/>
<protein>
    <recommendedName>
        <fullName evidence="3">TTF-type domain-containing protein</fullName>
    </recommendedName>
</protein>
<evidence type="ECO:0000313" key="1">
    <source>
        <dbReference type="Ensembl" id="ENSLACP00000020043.1"/>
    </source>
</evidence>
<dbReference type="Ensembl" id="ENSLACT00000020181.1">
    <property type="protein sequence ID" value="ENSLACP00000020043.1"/>
    <property type="gene ID" value="ENSLACG00000017617.1"/>
</dbReference>
<organism evidence="1 2">
    <name type="scientific">Latimeria chalumnae</name>
    <name type="common">Coelacanth</name>
    <dbReference type="NCBI Taxonomy" id="7897"/>
    <lineage>
        <taxon>Eukaryota</taxon>
        <taxon>Metazoa</taxon>
        <taxon>Chordata</taxon>
        <taxon>Craniata</taxon>
        <taxon>Vertebrata</taxon>
        <taxon>Euteleostomi</taxon>
        <taxon>Coelacanthiformes</taxon>
        <taxon>Coelacanthidae</taxon>
        <taxon>Latimeria</taxon>
    </lineage>
</organism>
<dbReference type="PANTHER" id="PTHR45749">
    <property type="match status" value="1"/>
</dbReference>
<keyword evidence="2" id="KW-1185">Reference proteome</keyword>
<dbReference type="EMBL" id="AFYH01035914">
    <property type="status" value="NOT_ANNOTATED_CDS"/>
    <property type="molecule type" value="Genomic_DNA"/>
</dbReference>
<dbReference type="AlphaFoldDB" id="H3BDS2"/>
<dbReference type="OMA" id="SECHCCA"/>